<evidence type="ECO:0000259" key="2">
    <source>
        <dbReference type="SMART" id="SM00932"/>
    </source>
</evidence>
<dbReference type="InterPro" id="IPR014824">
    <property type="entry name" value="Nfu/NifU_N"/>
</dbReference>
<proteinExistence type="inferred from homology"/>
<dbReference type="SUPFAM" id="SSF110836">
    <property type="entry name" value="Hypothetical protein SAV1430"/>
    <property type="match status" value="1"/>
</dbReference>
<dbReference type="Pfam" id="PF08712">
    <property type="entry name" value="Nfu_N"/>
    <property type="match status" value="1"/>
</dbReference>
<dbReference type="PANTHER" id="PTHR11178">
    <property type="entry name" value="IRON-SULFUR CLUSTER SCAFFOLD PROTEIN NFU-RELATED"/>
    <property type="match status" value="1"/>
</dbReference>
<dbReference type="Gene3D" id="3.30.300.130">
    <property type="entry name" value="Fe-S cluster assembly (FSCA)"/>
    <property type="match status" value="1"/>
</dbReference>
<dbReference type="InterPro" id="IPR036498">
    <property type="entry name" value="Nfu/NifU_N_sf"/>
</dbReference>
<dbReference type="InterPro" id="IPR001075">
    <property type="entry name" value="NIF_FeS_clus_asmbl_NifU_C"/>
</dbReference>
<dbReference type="Pfam" id="PF01106">
    <property type="entry name" value="NifU"/>
    <property type="match status" value="1"/>
</dbReference>
<reference evidence="3" key="1">
    <citation type="submission" date="2021-12" db="EMBL/GenBank/DDBJ databases">
        <authorList>
            <person name="Rodrigo-Torres L."/>
            <person name="Arahal R. D."/>
            <person name="Lucena T."/>
        </authorList>
    </citation>
    <scope>NUCLEOTIDE SEQUENCE</scope>
    <source>
        <strain evidence="3">CECT 8858</strain>
    </source>
</reference>
<evidence type="ECO:0000256" key="1">
    <source>
        <dbReference type="ARBA" id="ARBA00006420"/>
    </source>
</evidence>
<dbReference type="Gene3D" id="3.30.1370.70">
    <property type="entry name" value="Scaffold protein Nfu/NifU, N-terminal domain"/>
    <property type="match status" value="1"/>
</dbReference>
<accession>A0ABM9AJX4</accession>
<sequence>MLQRQTMIYTELSPNPNSMKFVLNFELAPEGLTFDYPSLAATFEESKASPLAGDLFQFPFVRRIFIASNFITITKDDETEWEDIVYDIKKFMKIFFEQNNLVFAQKTIDKNTLIIDANDSAIIAKIKSTLDQYVRPAVESDGGAINFASFDEISGQVKVYLQGSCSGCPSSTVTLKDGIERLLKTMVPEVKEVVAEGV</sequence>
<gene>
    <name evidence="3" type="primary">nfuA_1</name>
    <name evidence="3" type="ORF">EMA8858_00140</name>
</gene>
<dbReference type="InterPro" id="IPR035433">
    <property type="entry name" value="NFU1-like"/>
</dbReference>
<dbReference type="Proteomes" id="UP000837932">
    <property type="component" value="Unassembled WGS sequence"/>
</dbReference>
<dbReference type="PIRSF" id="PIRSF036773">
    <property type="entry name" value="HIRIP5"/>
    <property type="match status" value="1"/>
</dbReference>
<keyword evidence="4" id="KW-1185">Reference proteome</keyword>
<name>A0ABM9AJX4_9BACT</name>
<organism evidence="3 4">
    <name type="scientific">Emticicia aquatica</name>
    <dbReference type="NCBI Taxonomy" id="1681835"/>
    <lineage>
        <taxon>Bacteria</taxon>
        <taxon>Pseudomonadati</taxon>
        <taxon>Bacteroidota</taxon>
        <taxon>Cytophagia</taxon>
        <taxon>Cytophagales</taxon>
        <taxon>Leadbetterellaceae</taxon>
        <taxon>Emticicia</taxon>
    </lineage>
</organism>
<evidence type="ECO:0000313" key="3">
    <source>
        <dbReference type="EMBL" id="CAH0994033.1"/>
    </source>
</evidence>
<dbReference type="PANTHER" id="PTHR11178:SF1">
    <property type="entry name" value="NFU1 IRON-SULFUR CLUSTER SCAFFOLD HOMOLOG, MITOCHONDRIAL"/>
    <property type="match status" value="1"/>
</dbReference>
<comment type="similarity">
    <text evidence="1">Belongs to the NifU family.</text>
</comment>
<evidence type="ECO:0000313" key="4">
    <source>
        <dbReference type="Proteomes" id="UP000837932"/>
    </source>
</evidence>
<feature type="domain" description="Scaffold protein Nfu/NifU N-terminal" evidence="2">
    <location>
        <begin position="8"/>
        <end position="99"/>
    </location>
</feature>
<dbReference type="SUPFAM" id="SSF117916">
    <property type="entry name" value="Fe-S cluster assembly (FSCA) domain-like"/>
    <property type="match status" value="1"/>
</dbReference>
<dbReference type="InterPro" id="IPR034904">
    <property type="entry name" value="FSCA_dom_sf"/>
</dbReference>
<protein>
    <submittedName>
        <fullName evidence="3">Fe/S biogenesis protein NfuA</fullName>
    </submittedName>
</protein>
<dbReference type="EMBL" id="CAKLPY010000001">
    <property type="protein sequence ID" value="CAH0994033.1"/>
    <property type="molecule type" value="Genomic_DNA"/>
</dbReference>
<comment type="caution">
    <text evidence="3">The sequence shown here is derived from an EMBL/GenBank/DDBJ whole genome shotgun (WGS) entry which is preliminary data.</text>
</comment>
<dbReference type="SMART" id="SM00932">
    <property type="entry name" value="Nfu_N"/>
    <property type="match status" value="1"/>
</dbReference>
<dbReference type="RefSeq" id="WP_238803795.1">
    <property type="nucleotide sequence ID" value="NZ_CAKLPY010000001.1"/>
</dbReference>